<protein>
    <recommendedName>
        <fullName evidence="1">Sugar fermentation stimulation protein homolog</fullName>
    </recommendedName>
</protein>
<dbReference type="InterPro" id="IPR041465">
    <property type="entry name" value="SfsA_N"/>
</dbReference>
<dbReference type="Proteomes" id="UP000285740">
    <property type="component" value="Unassembled WGS sequence"/>
</dbReference>
<dbReference type="Pfam" id="PF17746">
    <property type="entry name" value="SfsA_N"/>
    <property type="match status" value="1"/>
</dbReference>
<evidence type="ECO:0000313" key="9">
    <source>
        <dbReference type="Proteomes" id="UP000284598"/>
    </source>
</evidence>
<dbReference type="Pfam" id="PF03749">
    <property type="entry name" value="SfsA"/>
    <property type="match status" value="1"/>
</dbReference>
<name>A0A413R7L5_9FIRM</name>
<evidence type="ECO:0000313" key="7">
    <source>
        <dbReference type="EMBL" id="RHL43572.1"/>
    </source>
</evidence>
<dbReference type="PANTHER" id="PTHR30545">
    <property type="entry name" value="SUGAR FERMENTATION STIMULATION PROTEIN A"/>
    <property type="match status" value="1"/>
</dbReference>
<dbReference type="Gene3D" id="2.40.50.580">
    <property type="match status" value="1"/>
</dbReference>
<dbReference type="EMBL" id="QSFO01000009">
    <property type="protein sequence ID" value="RHA53703.1"/>
    <property type="molecule type" value="Genomic_DNA"/>
</dbReference>
<dbReference type="RefSeq" id="WP_117970877.1">
    <property type="nucleotide sequence ID" value="NZ_CABJDQ010000008.1"/>
</dbReference>
<proteinExistence type="inferred from homology"/>
<feature type="domain" description="Sugar fermentation stimulation protein C-terminal" evidence="2">
    <location>
        <begin position="83"/>
        <end position="217"/>
    </location>
</feature>
<dbReference type="GeneID" id="66467714"/>
<comment type="similarity">
    <text evidence="1">Belongs to the SfsA family.</text>
</comment>
<dbReference type="Proteomes" id="UP000284779">
    <property type="component" value="Unassembled WGS sequence"/>
</dbReference>
<accession>A0A413R7L5</accession>
<dbReference type="GO" id="GO:0003677">
    <property type="term" value="F:DNA binding"/>
    <property type="evidence" value="ECO:0007669"/>
    <property type="project" value="InterPro"/>
</dbReference>
<evidence type="ECO:0000313" key="6">
    <source>
        <dbReference type="EMBL" id="RHA80889.1"/>
    </source>
</evidence>
<dbReference type="EMBL" id="QROT01000008">
    <property type="protein sequence ID" value="RHL43572.1"/>
    <property type="molecule type" value="Genomic_DNA"/>
</dbReference>
<keyword evidence="10" id="KW-1185">Reference proteome</keyword>
<dbReference type="AlphaFoldDB" id="A0A413R7L5"/>
<sequence length="233" mass="26848">MKYRKIKKGNFIERPNRFIAYVNVEGEENNPQIVHVKNTGRCKELLVDNATVFLEESDNPNRKTKYDLVKVIKNGILINMDSQAPNKVVNEWLLNNGLFKNTELVKPEKTFEKSRFDFYVEGDGKKAWIEVKGVTLEKDGVAMFPDAPSDRAVKHIEHLIKAKNIGYEAYIIFVIQMKGIKYFIPNRETHAEFCDALVKAKESGVNILAYDCIVTRDELKIDQPVKIKLKENK</sequence>
<dbReference type="Proteomes" id="UP000283314">
    <property type="component" value="Unassembled WGS sequence"/>
</dbReference>
<dbReference type="CDD" id="cd22359">
    <property type="entry name" value="SfsA-like_bacterial"/>
    <property type="match status" value="1"/>
</dbReference>
<evidence type="ECO:0000259" key="3">
    <source>
        <dbReference type="Pfam" id="PF17746"/>
    </source>
</evidence>
<gene>
    <name evidence="1" type="primary">sfsA</name>
    <name evidence="7" type="ORF">DW018_10710</name>
    <name evidence="6" type="ORF">DW918_05250</name>
    <name evidence="5" type="ORF">DW929_08615</name>
    <name evidence="4" type="ORF">DW944_08315</name>
</gene>
<dbReference type="EMBL" id="QSFD01000007">
    <property type="protein sequence ID" value="RHA18059.1"/>
    <property type="molecule type" value="Genomic_DNA"/>
</dbReference>
<dbReference type="PANTHER" id="PTHR30545:SF2">
    <property type="entry name" value="SUGAR FERMENTATION STIMULATION PROTEIN A"/>
    <property type="match status" value="1"/>
</dbReference>
<evidence type="ECO:0000313" key="10">
    <source>
        <dbReference type="Proteomes" id="UP000284779"/>
    </source>
</evidence>
<organism evidence="4 10">
    <name type="scientific">Eubacterium ventriosum</name>
    <dbReference type="NCBI Taxonomy" id="39496"/>
    <lineage>
        <taxon>Bacteria</taxon>
        <taxon>Bacillati</taxon>
        <taxon>Bacillota</taxon>
        <taxon>Clostridia</taxon>
        <taxon>Eubacteriales</taxon>
        <taxon>Eubacteriaceae</taxon>
        <taxon>Eubacterium</taxon>
    </lineage>
</organism>
<reference evidence="8 9" key="1">
    <citation type="submission" date="2018-08" db="EMBL/GenBank/DDBJ databases">
        <title>A genome reference for cultivated species of the human gut microbiota.</title>
        <authorList>
            <person name="Zou Y."/>
            <person name="Xue W."/>
            <person name="Luo G."/>
        </authorList>
    </citation>
    <scope>NUCLEOTIDE SEQUENCE [LARGE SCALE GENOMIC DNA]</scope>
    <source>
        <strain evidence="7 8">AF37-4</strain>
        <strain evidence="6 11">AM42-30</strain>
        <strain evidence="5 9">AM43-2</strain>
        <strain evidence="4 10">AM44-11BH</strain>
    </source>
</reference>
<evidence type="ECO:0000313" key="8">
    <source>
        <dbReference type="Proteomes" id="UP000283314"/>
    </source>
</evidence>
<evidence type="ECO:0000313" key="11">
    <source>
        <dbReference type="Proteomes" id="UP000285740"/>
    </source>
</evidence>
<evidence type="ECO:0000313" key="5">
    <source>
        <dbReference type="EMBL" id="RHA53703.1"/>
    </source>
</evidence>
<dbReference type="InterPro" id="IPR005224">
    <property type="entry name" value="SfsA"/>
</dbReference>
<comment type="caution">
    <text evidence="4">The sequence shown here is derived from an EMBL/GenBank/DDBJ whole genome shotgun (WGS) entry which is preliminary data.</text>
</comment>
<dbReference type="NCBIfam" id="TIGR00230">
    <property type="entry name" value="sfsA"/>
    <property type="match status" value="1"/>
</dbReference>
<dbReference type="InterPro" id="IPR040452">
    <property type="entry name" value="SfsA_C"/>
</dbReference>
<evidence type="ECO:0000313" key="4">
    <source>
        <dbReference type="EMBL" id="RHA18059.1"/>
    </source>
</evidence>
<evidence type="ECO:0000259" key="2">
    <source>
        <dbReference type="Pfam" id="PF03749"/>
    </source>
</evidence>
<dbReference type="HAMAP" id="MF_00095">
    <property type="entry name" value="SfsA"/>
    <property type="match status" value="1"/>
</dbReference>
<dbReference type="Gene3D" id="3.40.1350.60">
    <property type="match status" value="1"/>
</dbReference>
<dbReference type="EMBL" id="QSFV01000012">
    <property type="protein sequence ID" value="RHA80889.1"/>
    <property type="molecule type" value="Genomic_DNA"/>
</dbReference>
<dbReference type="Proteomes" id="UP000284598">
    <property type="component" value="Unassembled WGS sequence"/>
</dbReference>
<evidence type="ECO:0000256" key="1">
    <source>
        <dbReference type="HAMAP-Rule" id="MF_00095"/>
    </source>
</evidence>
<feature type="domain" description="SfsA N-terminal OB" evidence="3">
    <location>
        <begin position="12"/>
        <end position="79"/>
    </location>
</feature>